<evidence type="ECO:0000313" key="1">
    <source>
        <dbReference type="EMBL" id="MFC4008599.1"/>
    </source>
</evidence>
<comment type="caution">
    <text evidence="1">The sequence shown here is derived from an EMBL/GenBank/DDBJ whole genome shotgun (WGS) entry which is preliminary data.</text>
</comment>
<sequence length="230" mass="26336">MNELDRKLCRRTTYVDDSGNSRDFMLFSGLDFDNRFLPEARAYWVHFREELAGEGILAAHVPLHAVDLIGGRGRHIHSYGEHGLSRTRHRQYLRDVVRRGLQVVADMPGIRIRIAYRNALLGKRDRPELYLAMLTDMNRDLAERSEMARIIIDGNGTDPSFRRAHRRLPAANRSINGDPIFLPAKRCDLLQAADLVAYAAFQSLAAAPNRSFMWDWLKQTFPQMHGPLAL</sequence>
<accession>A0ABV8G645</accession>
<keyword evidence="2" id="KW-1185">Reference proteome</keyword>
<gene>
    <name evidence="1" type="ORF">ACFOY2_15315</name>
</gene>
<reference evidence="2" key="1">
    <citation type="journal article" date="2019" name="Int. J. Syst. Evol. Microbiol.">
        <title>The Global Catalogue of Microorganisms (GCM) 10K type strain sequencing project: providing services to taxonomists for standard genome sequencing and annotation.</title>
        <authorList>
            <consortium name="The Broad Institute Genomics Platform"/>
            <consortium name="The Broad Institute Genome Sequencing Center for Infectious Disease"/>
            <person name="Wu L."/>
            <person name="Ma J."/>
        </authorList>
    </citation>
    <scope>NUCLEOTIDE SEQUENCE [LARGE SCALE GENOMIC DNA]</scope>
    <source>
        <strain evidence="2">TBRC 1276</strain>
    </source>
</reference>
<protein>
    <submittedName>
        <fullName evidence="1">DUF3800 domain-containing protein</fullName>
    </submittedName>
</protein>
<dbReference type="EMBL" id="JBHSBI010000006">
    <property type="protein sequence ID" value="MFC4008599.1"/>
    <property type="molecule type" value="Genomic_DNA"/>
</dbReference>
<dbReference type="InterPro" id="IPR024524">
    <property type="entry name" value="DUF3800"/>
</dbReference>
<dbReference type="RefSeq" id="WP_379528656.1">
    <property type="nucleotide sequence ID" value="NZ_JBHSBI010000006.1"/>
</dbReference>
<dbReference type="Pfam" id="PF12686">
    <property type="entry name" value="DUF3800"/>
    <property type="match status" value="1"/>
</dbReference>
<dbReference type="Proteomes" id="UP001595851">
    <property type="component" value="Unassembled WGS sequence"/>
</dbReference>
<organism evidence="1 2">
    <name type="scientific">Nonomuraea purpurea</name>
    <dbReference type="NCBI Taxonomy" id="1849276"/>
    <lineage>
        <taxon>Bacteria</taxon>
        <taxon>Bacillati</taxon>
        <taxon>Actinomycetota</taxon>
        <taxon>Actinomycetes</taxon>
        <taxon>Streptosporangiales</taxon>
        <taxon>Streptosporangiaceae</taxon>
        <taxon>Nonomuraea</taxon>
    </lineage>
</organism>
<evidence type="ECO:0000313" key="2">
    <source>
        <dbReference type="Proteomes" id="UP001595851"/>
    </source>
</evidence>
<proteinExistence type="predicted"/>
<name>A0ABV8G645_9ACTN</name>